<dbReference type="SMART" id="SM00382">
    <property type="entry name" value="AAA"/>
    <property type="match status" value="2"/>
</dbReference>
<proteinExistence type="predicted"/>
<accession>A0A4U6QBP3</accession>
<dbReference type="AlphaFoldDB" id="A0A4U6QBP3"/>
<evidence type="ECO:0000313" key="6">
    <source>
        <dbReference type="EMBL" id="TKV57388.1"/>
    </source>
</evidence>
<evidence type="ECO:0000256" key="4">
    <source>
        <dbReference type="ARBA" id="ARBA00022840"/>
    </source>
</evidence>
<keyword evidence="7" id="KW-1185">Reference proteome</keyword>
<dbReference type="InterPro" id="IPR003593">
    <property type="entry name" value="AAA+_ATPase"/>
</dbReference>
<dbReference type="CDD" id="cd03215">
    <property type="entry name" value="ABC_Carb_Monos_II"/>
    <property type="match status" value="1"/>
</dbReference>
<organism evidence="6 7">
    <name type="scientific">Nakamurella flava</name>
    <dbReference type="NCBI Taxonomy" id="2576308"/>
    <lineage>
        <taxon>Bacteria</taxon>
        <taxon>Bacillati</taxon>
        <taxon>Actinomycetota</taxon>
        <taxon>Actinomycetes</taxon>
        <taxon>Nakamurellales</taxon>
        <taxon>Nakamurellaceae</taxon>
        <taxon>Nakamurella</taxon>
    </lineage>
</organism>
<dbReference type="InterPro" id="IPR017871">
    <property type="entry name" value="ABC_transporter-like_CS"/>
</dbReference>
<dbReference type="Proteomes" id="UP000306985">
    <property type="component" value="Unassembled WGS sequence"/>
</dbReference>
<feature type="domain" description="ABC transporter" evidence="5">
    <location>
        <begin position="240"/>
        <end position="494"/>
    </location>
</feature>
<feature type="domain" description="ABC transporter" evidence="5">
    <location>
        <begin position="6"/>
        <end position="241"/>
    </location>
</feature>
<dbReference type="InterPro" id="IPR003439">
    <property type="entry name" value="ABC_transporter-like_ATP-bd"/>
</dbReference>
<dbReference type="GO" id="GO:0005524">
    <property type="term" value="F:ATP binding"/>
    <property type="evidence" value="ECO:0007669"/>
    <property type="project" value="UniProtKB-KW"/>
</dbReference>
<evidence type="ECO:0000259" key="5">
    <source>
        <dbReference type="PROSITE" id="PS50893"/>
    </source>
</evidence>
<keyword evidence="2" id="KW-0677">Repeat</keyword>
<dbReference type="Gene3D" id="3.40.50.300">
    <property type="entry name" value="P-loop containing nucleotide triphosphate hydrolases"/>
    <property type="match status" value="2"/>
</dbReference>
<protein>
    <submittedName>
        <fullName evidence="6">Sugar ABC transporter ATP-binding protein</fullName>
    </submittedName>
</protein>
<name>A0A4U6QBP3_9ACTN</name>
<dbReference type="EMBL" id="SZZH01000005">
    <property type="protein sequence ID" value="TKV57388.1"/>
    <property type="molecule type" value="Genomic_DNA"/>
</dbReference>
<sequence length="495" mass="52110">MTFRSLTVDHVSKAFGATRALSDVSFTLRAGAVHGLVGENGAGKSTLLKIISGVYRADSGTVAVDGTAVTPGSMTAAEAAGIQIVHQELALFPHLTVAQNICAGRAPRKQGWVSVSEMERRARAALARLGADIDVRRRVEGLPTADQQFVELARGLVRSSNVLILDEPTAALPPEDARRLLAVLRELAAGGMGIAFVSHRLDEVMAVTDEVTVLKDGAVNSSAPTEQLSPERIVSLMVGRELADLFPPKAAETGRPAVLSVQGLVAPPLVRGVDVELHEGEIVGLYGLEGSGQDEVLRCLAGDLPVAGGRVSLRGRRLRTGRVGRALRAGVGFVPPDRKHDGLLLEASGIQNISLPVVRRRFSSGWWVRSRAEHRDAAAAAAEAGVRGNLDRPVVTLSGGNQQKVLLSRLLLARADVLLLNQPTRGVDVGAKAEIYRLIRSVCDSGRTALVVSPEITELLGLCDRIVVIGAGSIRGEVDAGSATEEQVLALAVAS</sequence>
<dbReference type="PROSITE" id="PS50893">
    <property type="entry name" value="ABC_TRANSPORTER_2"/>
    <property type="match status" value="2"/>
</dbReference>
<dbReference type="PANTHER" id="PTHR43790:SF9">
    <property type="entry name" value="GALACTOFURANOSE TRANSPORTER ATP-BINDING PROTEIN YTFR"/>
    <property type="match status" value="1"/>
</dbReference>
<evidence type="ECO:0000313" key="7">
    <source>
        <dbReference type="Proteomes" id="UP000306985"/>
    </source>
</evidence>
<evidence type="ECO:0000256" key="3">
    <source>
        <dbReference type="ARBA" id="ARBA00022741"/>
    </source>
</evidence>
<dbReference type="PROSITE" id="PS00211">
    <property type="entry name" value="ABC_TRANSPORTER_1"/>
    <property type="match status" value="1"/>
</dbReference>
<dbReference type="SUPFAM" id="SSF52540">
    <property type="entry name" value="P-loop containing nucleoside triphosphate hydrolases"/>
    <property type="match status" value="2"/>
</dbReference>
<comment type="caution">
    <text evidence="6">The sequence shown here is derived from an EMBL/GenBank/DDBJ whole genome shotgun (WGS) entry which is preliminary data.</text>
</comment>
<keyword evidence="1" id="KW-0813">Transport</keyword>
<dbReference type="PANTHER" id="PTHR43790">
    <property type="entry name" value="CARBOHYDRATE TRANSPORT ATP-BINDING PROTEIN MG119-RELATED"/>
    <property type="match status" value="1"/>
</dbReference>
<keyword evidence="3" id="KW-0547">Nucleotide-binding</keyword>
<dbReference type="InterPro" id="IPR027417">
    <property type="entry name" value="P-loop_NTPase"/>
</dbReference>
<dbReference type="GO" id="GO:0016887">
    <property type="term" value="F:ATP hydrolysis activity"/>
    <property type="evidence" value="ECO:0007669"/>
    <property type="project" value="InterPro"/>
</dbReference>
<gene>
    <name evidence="6" type="ORF">FDO65_17855</name>
</gene>
<dbReference type="OrthoDB" id="39350at2"/>
<keyword evidence="4 6" id="KW-0067">ATP-binding</keyword>
<dbReference type="RefSeq" id="WP_137451092.1">
    <property type="nucleotide sequence ID" value="NZ_SZZH01000005.1"/>
</dbReference>
<dbReference type="Pfam" id="PF00005">
    <property type="entry name" value="ABC_tran"/>
    <property type="match status" value="2"/>
</dbReference>
<dbReference type="InterPro" id="IPR050107">
    <property type="entry name" value="ABC_carbohydrate_import_ATPase"/>
</dbReference>
<reference evidence="6 7" key="1">
    <citation type="submission" date="2019-05" db="EMBL/GenBank/DDBJ databases">
        <title>Nakamurella sp. N5BH11, whole genome shotgun sequence.</title>
        <authorList>
            <person name="Tuo L."/>
        </authorList>
    </citation>
    <scope>NUCLEOTIDE SEQUENCE [LARGE SCALE GENOMIC DNA]</scope>
    <source>
        <strain evidence="6 7">N5BH11</strain>
    </source>
</reference>
<evidence type="ECO:0000256" key="2">
    <source>
        <dbReference type="ARBA" id="ARBA00022737"/>
    </source>
</evidence>
<dbReference type="CDD" id="cd03216">
    <property type="entry name" value="ABC_Carb_Monos_I"/>
    <property type="match status" value="1"/>
</dbReference>
<evidence type="ECO:0000256" key="1">
    <source>
        <dbReference type="ARBA" id="ARBA00022448"/>
    </source>
</evidence>